<feature type="active site" description="Charge relay system" evidence="5">
    <location>
        <position position="147"/>
    </location>
</feature>
<feature type="binding site" evidence="6">
    <location>
        <position position="222"/>
    </location>
    <ligand>
        <name>substrate</name>
    </ligand>
</feature>
<dbReference type="Pfam" id="PF01425">
    <property type="entry name" value="Amidase"/>
    <property type="match status" value="1"/>
</dbReference>
<accession>A0A194S5B9</accession>
<evidence type="ECO:0000256" key="1">
    <source>
        <dbReference type="ARBA" id="ARBA00001311"/>
    </source>
</evidence>
<dbReference type="EMBL" id="KQ474079">
    <property type="protein sequence ID" value="KPV74611.1"/>
    <property type="molecule type" value="Genomic_DNA"/>
</dbReference>
<evidence type="ECO:0000256" key="3">
    <source>
        <dbReference type="ARBA" id="ARBA00012922"/>
    </source>
</evidence>
<evidence type="ECO:0000313" key="8">
    <source>
        <dbReference type="EMBL" id="KPV74611.1"/>
    </source>
</evidence>
<dbReference type="PIRSF" id="PIRSF001221">
    <property type="entry name" value="Amidase_fungi"/>
    <property type="match status" value="1"/>
</dbReference>
<dbReference type="SUPFAM" id="SSF75304">
    <property type="entry name" value="Amidase signature (AS) enzymes"/>
    <property type="match status" value="1"/>
</dbReference>
<dbReference type="GO" id="GO:0004040">
    <property type="term" value="F:amidase activity"/>
    <property type="evidence" value="ECO:0007669"/>
    <property type="project" value="UniProtKB-EC"/>
</dbReference>
<dbReference type="RefSeq" id="XP_018270660.1">
    <property type="nucleotide sequence ID" value="XM_018413358.1"/>
</dbReference>
<feature type="domain" description="Amidase" evidence="7">
    <location>
        <begin position="91"/>
        <end position="545"/>
    </location>
</feature>
<dbReference type="Proteomes" id="UP000053890">
    <property type="component" value="Unassembled WGS sequence"/>
</dbReference>
<evidence type="ECO:0000256" key="4">
    <source>
        <dbReference type="ARBA" id="ARBA00022801"/>
    </source>
</evidence>
<evidence type="ECO:0000256" key="2">
    <source>
        <dbReference type="ARBA" id="ARBA00009199"/>
    </source>
</evidence>
<dbReference type="EC" id="3.5.1.4" evidence="3"/>
<evidence type="ECO:0000259" key="7">
    <source>
        <dbReference type="Pfam" id="PF01425"/>
    </source>
</evidence>
<dbReference type="InterPro" id="IPR023631">
    <property type="entry name" value="Amidase_dom"/>
</dbReference>
<name>A0A194S5B9_RHOGW</name>
<feature type="binding site" evidence="6">
    <location>
        <position position="196"/>
    </location>
    <ligand>
        <name>substrate</name>
    </ligand>
</feature>
<proteinExistence type="inferred from homology"/>
<dbReference type="PANTHER" id="PTHR46072">
    <property type="entry name" value="AMIDASE-RELATED-RELATED"/>
    <property type="match status" value="1"/>
</dbReference>
<dbReference type="GeneID" id="28973807"/>
<protein>
    <recommendedName>
        <fullName evidence="3">amidase</fullName>
        <ecNumber evidence="3">3.5.1.4</ecNumber>
    </recommendedName>
</protein>
<dbReference type="OrthoDB" id="6428749at2759"/>
<evidence type="ECO:0000256" key="5">
    <source>
        <dbReference type="PIRSR" id="PIRSR001221-1"/>
    </source>
</evidence>
<gene>
    <name evidence="8" type="ORF">RHOBADRAFT_36508</name>
</gene>
<reference evidence="8 9" key="1">
    <citation type="journal article" date="2015" name="Front. Microbiol.">
        <title>Genome sequence of the plant growth promoting endophytic yeast Rhodotorula graminis WP1.</title>
        <authorList>
            <person name="Firrincieli A."/>
            <person name="Otillar R."/>
            <person name="Salamov A."/>
            <person name="Schmutz J."/>
            <person name="Khan Z."/>
            <person name="Redman R.S."/>
            <person name="Fleck N.D."/>
            <person name="Lindquist E."/>
            <person name="Grigoriev I.V."/>
            <person name="Doty S.L."/>
        </authorList>
    </citation>
    <scope>NUCLEOTIDE SEQUENCE [LARGE SCALE GENOMIC DNA]</scope>
    <source>
        <strain evidence="8 9">WP1</strain>
    </source>
</reference>
<comment type="similarity">
    <text evidence="2">Belongs to the amidase family.</text>
</comment>
<dbReference type="InterPro" id="IPR036928">
    <property type="entry name" value="AS_sf"/>
</dbReference>
<dbReference type="PROSITE" id="PS00571">
    <property type="entry name" value="AMIDASES"/>
    <property type="match status" value="1"/>
</dbReference>
<sequence length="562" mass="60946">MVAAPPYHVPLPHLTKDSWRDEAAKKRDQLASLIPAEWQLSPEALDAAGDDVRGLAASSGILSDRELDITELDEVQELASRIAKGTYTAVEVTTAFCKRAAIAQQLTNCLTEIFFDDALEQAKKLDDVLKSTGKPVGPLHGVPVSLKDQFDIAGKELTMGYVSYLGRISKRDSALVALLRDAGAVFHVRTNVPQTLMIGDTFNHLFGRTHNPINRKLSPGGSSGGEGALIAMKGSILGVGTDIGGSVRIPSAFCGLHTIRPSTRRVPYGLATNSMLGQEAILSVPGPMARSLASCTYFSRIVFGLAAKYDATALPFKFDDAAFETAKKHDKLSFGVIRTDLVVTPTPPVKRALDLAVQKLRDAGHEVLEFDWSDFTGAWEVACELYDADGGEDFRRTLAAIDEPLIEGLIIDPNGLRTTYEVWQINRTKEALQQAFLDRWMASQAQTSTGRPFDGLLCPAAPIPAPRPLGNKHVGYTAMFNLLDAPCTVFPVTKVDPAVDKPDSAFKALTEVDQQIHDEFDSTLTAGLPVALQVVGQRWRDEEVLAVGQIVADIVGSQKWEQ</sequence>
<dbReference type="Gene3D" id="3.90.1300.10">
    <property type="entry name" value="Amidase signature (AS) domain"/>
    <property type="match status" value="1"/>
</dbReference>
<dbReference type="InterPro" id="IPR020556">
    <property type="entry name" value="Amidase_CS"/>
</dbReference>
<comment type="catalytic activity">
    <reaction evidence="1">
        <text>a monocarboxylic acid amide + H2O = a monocarboxylate + NH4(+)</text>
        <dbReference type="Rhea" id="RHEA:12020"/>
        <dbReference type="ChEBI" id="CHEBI:15377"/>
        <dbReference type="ChEBI" id="CHEBI:28938"/>
        <dbReference type="ChEBI" id="CHEBI:35757"/>
        <dbReference type="ChEBI" id="CHEBI:83628"/>
        <dbReference type="EC" id="3.5.1.4"/>
    </reaction>
</comment>
<keyword evidence="4" id="KW-0378">Hydrolase</keyword>
<dbReference type="STRING" id="578459.A0A194S5B9"/>
<organism evidence="8 9">
    <name type="scientific">Rhodotorula graminis (strain WP1)</name>
    <dbReference type="NCBI Taxonomy" id="578459"/>
    <lineage>
        <taxon>Eukaryota</taxon>
        <taxon>Fungi</taxon>
        <taxon>Dikarya</taxon>
        <taxon>Basidiomycota</taxon>
        <taxon>Pucciniomycotina</taxon>
        <taxon>Microbotryomycetes</taxon>
        <taxon>Sporidiobolales</taxon>
        <taxon>Sporidiobolaceae</taxon>
        <taxon>Rhodotorula</taxon>
    </lineage>
</organism>
<keyword evidence="9" id="KW-1185">Reference proteome</keyword>
<evidence type="ECO:0000256" key="6">
    <source>
        <dbReference type="PIRSR" id="PIRSR001221-2"/>
    </source>
</evidence>
<feature type="active site" description="Acyl-ester intermediate" evidence="5">
    <location>
        <position position="246"/>
    </location>
</feature>
<feature type="active site" description="Charge relay system" evidence="5">
    <location>
        <position position="222"/>
    </location>
</feature>
<dbReference type="AlphaFoldDB" id="A0A194S5B9"/>
<dbReference type="OMA" id="HLFGRTH"/>
<feature type="binding site" evidence="6">
    <location>
        <begin position="243"/>
        <end position="246"/>
    </location>
    <ligand>
        <name>substrate</name>
    </ligand>
</feature>
<evidence type="ECO:0000313" key="9">
    <source>
        <dbReference type="Proteomes" id="UP000053890"/>
    </source>
</evidence>